<dbReference type="CDD" id="cd09279">
    <property type="entry name" value="RNase_HI_like"/>
    <property type="match status" value="1"/>
</dbReference>
<protein>
    <recommendedName>
        <fullName evidence="1">RNase H type-1 domain-containing protein</fullName>
    </recommendedName>
</protein>
<name>A0AAW2WBI7_9LAMI</name>
<organism evidence="2">
    <name type="scientific">Sesamum latifolium</name>
    <dbReference type="NCBI Taxonomy" id="2727402"/>
    <lineage>
        <taxon>Eukaryota</taxon>
        <taxon>Viridiplantae</taxon>
        <taxon>Streptophyta</taxon>
        <taxon>Embryophyta</taxon>
        <taxon>Tracheophyta</taxon>
        <taxon>Spermatophyta</taxon>
        <taxon>Magnoliopsida</taxon>
        <taxon>eudicotyledons</taxon>
        <taxon>Gunneridae</taxon>
        <taxon>Pentapetalae</taxon>
        <taxon>asterids</taxon>
        <taxon>lamiids</taxon>
        <taxon>Lamiales</taxon>
        <taxon>Pedaliaceae</taxon>
        <taxon>Sesamum</taxon>
    </lineage>
</organism>
<dbReference type="GO" id="GO:0003676">
    <property type="term" value="F:nucleic acid binding"/>
    <property type="evidence" value="ECO:0007669"/>
    <property type="project" value="InterPro"/>
</dbReference>
<reference evidence="2" key="1">
    <citation type="submission" date="2020-06" db="EMBL/GenBank/DDBJ databases">
        <authorList>
            <person name="Li T."/>
            <person name="Hu X."/>
            <person name="Zhang T."/>
            <person name="Song X."/>
            <person name="Zhang H."/>
            <person name="Dai N."/>
            <person name="Sheng W."/>
            <person name="Hou X."/>
            <person name="Wei L."/>
        </authorList>
    </citation>
    <scope>NUCLEOTIDE SEQUENCE</scope>
    <source>
        <strain evidence="2">KEN1</strain>
        <tissue evidence="2">Leaf</tissue>
    </source>
</reference>
<evidence type="ECO:0000259" key="1">
    <source>
        <dbReference type="PROSITE" id="PS50879"/>
    </source>
</evidence>
<dbReference type="AlphaFoldDB" id="A0AAW2WBI7"/>
<dbReference type="PANTHER" id="PTHR48475:SF1">
    <property type="entry name" value="RNASE H TYPE-1 DOMAIN-CONTAINING PROTEIN"/>
    <property type="match status" value="1"/>
</dbReference>
<reference evidence="2" key="2">
    <citation type="journal article" date="2024" name="Plant">
        <title>Genomic evolution and insights into agronomic trait innovations of Sesamum species.</title>
        <authorList>
            <person name="Miao H."/>
            <person name="Wang L."/>
            <person name="Qu L."/>
            <person name="Liu H."/>
            <person name="Sun Y."/>
            <person name="Le M."/>
            <person name="Wang Q."/>
            <person name="Wei S."/>
            <person name="Zheng Y."/>
            <person name="Lin W."/>
            <person name="Duan Y."/>
            <person name="Cao H."/>
            <person name="Xiong S."/>
            <person name="Wang X."/>
            <person name="Wei L."/>
            <person name="Li C."/>
            <person name="Ma Q."/>
            <person name="Ju M."/>
            <person name="Zhao R."/>
            <person name="Li G."/>
            <person name="Mu C."/>
            <person name="Tian Q."/>
            <person name="Mei H."/>
            <person name="Zhang T."/>
            <person name="Gao T."/>
            <person name="Zhang H."/>
        </authorList>
    </citation>
    <scope>NUCLEOTIDE SEQUENCE</scope>
    <source>
        <strain evidence="2">KEN1</strain>
    </source>
</reference>
<sequence length="164" mass="18764">MSRPILSGRLAKWLIVFNQYEIEYVPQKAIKGQVLVNFLVNHPVPAEWEISVDFPDEDVLSVEILPAWTMFFDGAARSEGELCSNNVAEYQALIIGLQMALEIGIIEMEVYGNSKLIINQLLNIYEVKKEDLVPFFRQASHLLKGFESVTLNHIQMKKTGWLMH</sequence>
<comment type="caution">
    <text evidence="2">The sequence shown here is derived from an EMBL/GenBank/DDBJ whole genome shotgun (WGS) entry which is preliminary data.</text>
</comment>
<dbReference type="InterPro" id="IPR002156">
    <property type="entry name" value="RNaseH_domain"/>
</dbReference>
<dbReference type="Gene3D" id="3.30.420.10">
    <property type="entry name" value="Ribonuclease H-like superfamily/Ribonuclease H"/>
    <property type="match status" value="1"/>
</dbReference>
<dbReference type="EMBL" id="JACGWN010000008">
    <property type="protein sequence ID" value="KAL0439074.1"/>
    <property type="molecule type" value="Genomic_DNA"/>
</dbReference>
<feature type="domain" description="RNase H type-1" evidence="1">
    <location>
        <begin position="64"/>
        <end position="164"/>
    </location>
</feature>
<dbReference type="SUPFAM" id="SSF53098">
    <property type="entry name" value="Ribonuclease H-like"/>
    <property type="match status" value="1"/>
</dbReference>
<proteinExistence type="predicted"/>
<evidence type="ECO:0000313" key="2">
    <source>
        <dbReference type="EMBL" id="KAL0439074.1"/>
    </source>
</evidence>
<dbReference type="InterPro" id="IPR012337">
    <property type="entry name" value="RNaseH-like_sf"/>
</dbReference>
<dbReference type="InterPro" id="IPR036397">
    <property type="entry name" value="RNaseH_sf"/>
</dbReference>
<dbReference type="GO" id="GO:0004523">
    <property type="term" value="F:RNA-DNA hybrid ribonuclease activity"/>
    <property type="evidence" value="ECO:0007669"/>
    <property type="project" value="InterPro"/>
</dbReference>
<accession>A0AAW2WBI7</accession>
<dbReference type="Pfam" id="PF13456">
    <property type="entry name" value="RVT_3"/>
    <property type="match status" value="1"/>
</dbReference>
<dbReference type="PANTHER" id="PTHR48475">
    <property type="entry name" value="RIBONUCLEASE H"/>
    <property type="match status" value="1"/>
</dbReference>
<dbReference type="PROSITE" id="PS50879">
    <property type="entry name" value="RNASE_H_1"/>
    <property type="match status" value="1"/>
</dbReference>
<gene>
    <name evidence="2" type="ORF">Slati_2390400</name>
</gene>